<evidence type="ECO:0000256" key="7">
    <source>
        <dbReference type="ARBA" id="ARBA00022475"/>
    </source>
</evidence>
<dbReference type="InterPro" id="IPR050222">
    <property type="entry name" value="MATE_MdtK"/>
</dbReference>
<feature type="transmembrane region" description="Helical" evidence="13">
    <location>
        <begin position="98"/>
        <end position="117"/>
    </location>
</feature>
<dbReference type="GeneID" id="90531759"/>
<feature type="transmembrane region" description="Helical" evidence="13">
    <location>
        <begin position="170"/>
        <end position="189"/>
    </location>
</feature>
<evidence type="ECO:0000256" key="5">
    <source>
        <dbReference type="ARBA" id="ARBA00022448"/>
    </source>
</evidence>
<evidence type="ECO:0000256" key="2">
    <source>
        <dbReference type="ARBA" id="ARBA00004651"/>
    </source>
</evidence>
<reference evidence="14 15" key="1">
    <citation type="submission" date="2022-06" db="EMBL/GenBank/DDBJ databases">
        <title>Isolation of gut microbiota from human fecal samples.</title>
        <authorList>
            <person name="Pamer E.G."/>
            <person name="Barat B."/>
            <person name="Waligurski E."/>
            <person name="Medina S."/>
            <person name="Paddock L."/>
            <person name="Mostad J."/>
        </authorList>
    </citation>
    <scope>NUCLEOTIDE SEQUENCE [LARGE SCALE GENOMIC DNA]</scope>
    <source>
        <strain evidence="14 15">DFI.9.73</strain>
    </source>
</reference>
<evidence type="ECO:0000256" key="1">
    <source>
        <dbReference type="ARBA" id="ARBA00003408"/>
    </source>
</evidence>
<keyword evidence="15" id="KW-1185">Reference proteome</keyword>
<name>A0ABT1RWD7_9FIRM</name>
<dbReference type="RefSeq" id="WP_066862085.1">
    <property type="nucleotide sequence ID" value="NZ_CABKVV010000012.1"/>
</dbReference>
<keyword evidence="10" id="KW-0406">Ion transport</keyword>
<comment type="function">
    <text evidence="1">Multidrug efflux pump.</text>
</comment>
<proteinExistence type="inferred from homology"/>
<evidence type="ECO:0000256" key="12">
    <source>
        <dbReference type="ARBA" id="ARBA00031636"/>
    </source>
</evidence>
<evidence type="ECO:0000256" key="4">
    <source>
        <dbReference type="ARBA" id="ARBA00020268"/>
    </source>
</evidence>
<evidence type="ECO:0000256" key="11">
    <source>
        <dbReference type="ARBA" id="ARBA00023136"/>
    </source>
</evidence>
<evidence type="ECO:0000313" key="15">
    <source>
        <dbReference type="Proteomes" id="UP001524473"/>
    </source>
</evidence>
<dbReference type="NCBIfam" id="TIGR00797">
    <property type="entry name" value="matE"/>
    <property type="match status" value="1"/>
</dbReference>
<keyword evidence="11 13" id="KW-0472">Membrane</keyword>
<dbReference type="InterPro" id="IPR002528">
    <property type="entry name" value="MATE_fam"/>
</dbReference>
<dbReference type="InterPro" id="IPR048279">
    <property type="entry name" value="MdtK-like"/>
</dbReference>
<dbReference type="CDD" id="cd13138">
    <property type="entry name" value="MATE_yoeA_like"/>
    <property type="match status" value="1"/>
</dbReference>
<comment type="similarity">
    <text evidence="3">Belongs to the multi antimicrobial extrusion (MATE) (TC 2.A.66.1) family.</text>
</comment>
<dbReference type="PANTHER" id="PTHR43298">
    <property type="entry name" value="MULTIDRUG RESISTANCE PROTEIN NORM-RELATED"/>
    <property type="match status" value="1"/>
</dbReference>
<dbReference type="PANTHER" id="PTHR43298:SF2">
    <property type="entry name" value="FMN_FAD EXPORTER YEEO-RELATED"/>
    <property type="match status" value="1"/>
</dbReference>
<comment type="subcellular location">
    <subcellularLocation>
        <location evidence="2">Cell membrane</location>
        <topology evidence="2">Multi-pass membrane protein</topology>
    </subcellularLocation>
</comment>
<keyword evidence="8 13" id="KW-0812">Transmembrane</keyword>
<evidence type="ECO:0000256" key="9">
    <source>
        <dbReference type="ARBA" id="ARBA00022989"/>
    </source>
</evidence>
<evidence type="ECO:0000256" key="3">
    <source>
        <dbReference type="ARBA" id="ARBA00010199"/>
    </source>
</evidence>
<evidence type="ECO:0000256" key="8">
    <source>
        <dbReference type="ARBA" id="ARBA00022692"/>
    </source>
</evidence>
<accession>A0ABT1RWD7</accession>
<protein>
    <recommendedName>
        <fullName evidence="4">Probable multidrug resistance protein NorM</fullName>
    </recommendedName>
    <alternativeName>
        <fullName evidence="12">Multidrug-efflux transporter</fullName>
    </alternativeName>
</protein>
<keyword evidence="9 13" id="KW-1133">Transmembrane helix</keyword>
<gene>
    <name evidence="14" type="ORF">NE695_03510</name>
</gene>
<evidence type="ECO:0000256" key="6">
    <source>
        <dbReference type="ARBA" id="ARBA00022449"/>
    </source>
</evidence>
<comment type="caution">
    <text evidence="14">The sequence shown here is derived from an EMBL/GenBank/DDBJ whole genome shotgun (WGS) entry which is preliminary data.</text>
</comment>
<dbReference type="Pfam" id="PF01554">
    <property type="entry name" value="MatE"/>
    <property type="match status" value="2"/>
</dbReference>
<feature type="transmembrane region" description="Helical" evidence="13">
    <location>
        <begin position="416"/>
        <end position="435"/>
    </location>
</feature>
<evidence type="ECO:0000313" key="14">
    <source>
        <dbReference type="EMBL" id="MCQ4838982.1"/>
    </source>
</evidence>
<keyword evidence="5" id="KW-0813">Transport</keyword>
<keyword evidence="7" id="KW-1003">Cell membrane</keyword>
<dbReference type="EMBL" id="JANFZH010000005">
    <property type="protein sequence ID" value="MCQ4838982.1"/>
    <property type="molecule type" value="Genomic_DNA"/>
</dbReference>
<dbReference type="Proteomes" id="UP001524473">
    <property type="component" value="Unassembled WGS sequence"/>
</dbReference>
<organism evidence="14 15">
    <name type="scientific">Neglectibacter timonensis</name>
    <dbReference type="NCBI Taxonomy" id="1776382"/>
    <lineage>
        <taxon>Bacteria</taxon>
        <taxon>Bacillati</taxon>
        <taxon>Bacillota</taxon>
        <taxon>Clostridia</taxon>
        <taxon>Eubacteriales</taxon>
        <taxon>Oscillospiraceae</taxon>
        <taxon>Neglectibacter</taxon>
    </lineage>
</organism>
<feature type="transmembrane region" description="Helical" evidence="13">
    <location>
        <begin position="195"/>
        <end position="216"/>
    </location>
</feature>
<evidence type="ECO:0000256" key="10">
    <source>
        <dbReference type="ARBA" id="ARBA00023065"/>
    </source>
</evidence>
<evidence type="ECO:0000256" key="13">
    <source>
        <dbReference type="SAM" id="Phobius"/>
    </source>
</evidence>
<feature type="transmembrane region" description="Helical" evidence="13">
    <location>
        <begin position="22"/>
        <end position="43"/>
    </location>
</feature>
<feature type="transmembrane region" description="Helical" evidence="13">
    <location>
        <begin position="63"/>
        <end position="86"/>
    </location>
</feature>
<keyword evidence="6" id="KW-0050">Antiport</keyword>
<dbReference type="PIRSF" id="PIRSF006603">
    <property type="entry name" value="DinF"/>
    <property type="match status" value="1"/>
</dbReference>
<feature type="transmembrane region" description="Helical" evidence="13">
    <location>
        <begin position="137"/>
        <end position="158"/>
    </location>
</feature>
<feature type="transmembrane region" description="Helical" evidence="13">
    <location>
        <begin position="322"/>
        <end position="343"/>
    </location>
</feature>
<sequence length="445" mass="47648">MKQDSTVHNLTDGSVRRQLTRYALPMVAISLLQALYSMTDIIISGHFVGNVGISAINNSGQVLGIVTNIAIGVTMGGNILISQFFGAGDQDRRKEATGTLFSLSLLLGVFGAVLLILFARPMLVALGAPALEQACDYLNICALGLPMIFGYNALSSVLRAVGNSKTPMHIVIAATLLNVALDLLFVGPLQMGTKGAAAATVIAQTLSFLLALLYMLRHRELFELRPRFFKIRPALTASIFKLGIPSALQNTIGSISWLVVTFLINSYGVDVSAGNGVAIKIKDFCQLFTAAMANSAASMIAQTLGAKKFDRAKQVMDETMKITLLISAGMIAIVELFTPQLVAVFTSDAKVAEAAVLNLRIEILAQVFYASFPVYNALAIGAGHSLFAMANSFVNCILFRVVLAVTLNHFFGIVGLYTACMLAPAISVFLGHLYAKSRVWRRSLA</sequence>